<keyword evidence="5 8" id="KW-0472">Membrane</keyword>
<feature type="compositionally biased region" description="Gly residues" evidence="7">
    <location>
        <begin position="151"/>
        <end position="164"/>
    </location>
</feature>
<feature type="domain" description="ABC3 transporter permease C-terminal" evidence="9">
    <location>
        <begin position="328"/>
        <end position="447"/>
    </location>
</feature>
<feature type="transmembrane region" description="Helical" evidence="8">
    <location>
        <begin position="769"/>
        <end position="796"/>
    </location>
</feature>
<feature type="compositionally biased region" description="Gly residues" evidence="7">
    <location>
        <begin position="113"/>
        <end position="134"/>
    </location>
</feature>
<evidence type="ECO:0000256" key="8">
    <source>
        <dbReference type="SAM" id="Phobius"/>
    </source>
</evidence>
<evidence type="ECO:0000256" key="4">
    <source>
        <dbReference type="ARBA" id="ARBA00022989"/>
    </source>
</evidence>
<evidence type="ECO:0000313" key="10">
    <source>
        <dbReference type="EMBL" id="GAA1722013.1"/>
    </source>
</evidence>
<comment type="caution">
    <text evidence="10">The sequence shown here is derived from an EMBL/GenBank/DDBJ whole genome shotgun (WGS) entry which is preliminary data.</text>
</comment>
<reference evidence="11" key="1">
    <citation type="journal article" date="2019" name="Int. J. Syst. Evol. Microbiol.">
        <title>The Global Catalogue of Microorganisms (GCM) 10K type strain sequencing project: providing services to taxonomists for standard genome sequencing and annotation.</title>
        <authorList>
            <consortium name="The Broad Institute Genomics Platform"/>
            <consortium name="The Broad Institute Genome Sequencing Center for Infectious Disease"/>
            <person name="Wu L."/>
            <person name="Ma J."/>
        </authorList>
    </citation>
    <scope>NUCLEOTIDE SEQUENCE [LARGE SCALE GENOMIC DNA]</scope>
    <source>
        <strain evidence="11">JCM 14307</strain>
    </source>
</reference>
<feature type="compositionally biased region" description="Low complexity" evidence="7">
    <location>
        <begin position="165"/>
        <end position="181"/>
    </location>
</feature>
<dbReference type="RefSeq" id="WP_344165925.1">
    <property type="nucleotide sequence ID" value="NZ_BAAANF010000042.1"/>
</dbReference>
<feature type="region of interest" description="Disordered" evidence="7">
    <location>
        <begin position="109"/>
        <end position="193"/>
    </location>
</feature>
<feature type="transmembrane region" description="Helical" evidence="8">
    <location>
        <begin position="468"/>
        <end position="488"/>
    </location>
</feature>
<protein>
    <submittedName>
        <fullName evidence="10">FtsX-like permease family protein</fullName>
    </submittedName>
</protein>
<keyword evidence="2" id="KW-1003">Cell membrane</keyword>
<dbReference type="EMBL" id="BAAANF010000042">
    <property type="protein sequence ID" value="GAA1722013.1"/>
    <property type="molecule type" value="Genomic_DNA"/>
</dbReference>
<keyword evidence="3 8" id="KW-0812">Transmembrane</keyword>
<evidence type="ECO:0000256" key="3">
    <source>
        <dbReference type="ARBA" id="ARBA00022692"/>
    </source>
</evidence>
<keyword evidence="11" id="KW-1185">Reference proteome</keyword>
<evidence type="ECO:0000256" key="2">
    <source>
        <dbReference type="ARBA" id="ARBA00022475"/>
    </source>
</evidence>
<comment type="similarity">
    <text evidence="6">Belongs to the ABC-4 integral membrane protein family.</text>
</comment>
<keyword evidence="4 8" id="KW-1133">Transmembrane helix</keyword>
<evidence type="ECO:0000256" key="6">
    <source>
        <dbReference type="ARBA" id="ARBA00038076"/>
    </source>
</evidence>
<comment type="subcellular location">
    <subcellularLocation>
        <location evidence="1">Cell membrane</location>
        <topology evidence="1">Multi-pass membrane protein</topology>
    </subcellularLocation>
</comment>
<accession>A0ABP4VEG7</accession>
<dbReference type="PANTHER" id="PTHR30572">
    <property type="entry name" value="MEMBRANE COMPONENT OF TRANSPORTER-RELATED"/>
    <property type="match status" value="1"/>
</dbReference>
<evidence type="ECO:0000256" key="5">
    <source>
        <dbReference type="ARBA" id="ARBA00023136"/>
    </source>
</evidence>
<feature type="compositionally biased region" description="Low complexity" evidence="7">
    <location>
        <begin position="135"/>
        <end position="150"/>
    </location>
</feature>
<evidence type="ECO:0000259" key="9">
    <source>
        <dbReference type="Pfam" id="PF02687"/>
    </source>
</evidence>
<evidence type="ECO:0000256" key="7">
    <source>
        <dbReference type="SAM" id="MobiDB-lite"/>
    </source>
</evidence>
<organism evidence="10 11">
    <name type="scientific">Kribbella yunnanensis</name>
    <dbReference type="NCBI Taxonomy" id="190194"/>
    <lineage>
        <taxon>Bacteria</taxon>
        <taxon>Bacillati</taxon>
        <taxon>Actinomycetota</taxon>
        <taxon>Actinomycetes</taxon>
        <taxon>Propionibacteriales</taxon>
        <taxon>Kribbellaceae</taxon>
        <taxon>Kribbella</taxon>
    </lineage>
</organism>
<evidence type="ECO:0000313" key="11">
    <source>
        <dbReference type="Proteomes" id="UP001500280"/>
    </source>
</evidence>
<feature type="domain" description="ABC3 transporter permease C-terminal" evidence="9">
    <location>
        <begin position="773"/>
        <end position="873"/>
    </location>
</feature>
<feature type="transmembrane region" description="Helical" evidence="8">
    <location>
        <begin position="322"/>
        <end position="349"/>
    </location>
</feature>
<feature type="transmembrane region" description="Helical" evidence="8">
    <location>
        <begin position="817"/>
        <end position="847"/>
    </location>
</feature>
<feature type="transmembrane region" description="Helical" evidence="8">
    <location>
        <begin position="420"/>
        <end position="441"/>
    </location>
</feature>
<feature type="transmembrane region" description="Helical" evidence="8">
    <location>
        <begin position="494"/>
        <end position="516"/>
    </location>
</feature>
<feature type="transmembrane region" description="Helical" evidence="8">
    <location>
        <begin position="377"/>
        <end position="400"/>
    </location>
</feature>
<dbReference type="Proteomes" id="UP001500280">
    <property type="component" value="Unassembled WGS sequence"/>
</dbReference>
<dbReference type="InterPro" id="IPR003838">
    <property type="entry name" value="ABC3_permease_C"/>
</dbReference>
<proteinExistence type="inferred from homology"/>
<feature type="transmembrane region" description="Helical" evidence="8">
    <location>
        <begin position="859"/>
        <end position="879"/>
    </location>
</feature>
<name>A0ABP4VEG7_9ACTN</name>
<feature type="transmembrane region" description="Helical" evidence="8">
    <location>
        <begin position="549"/>
        <end position="569"/>
    </location>
</feature>
<dbReference type="PANTHER" id="PTHR30572:SF4">
    <property type="entry name" value="ABC TRANSPORTER PERMEASE YTRF"/>
    <property type="match status" value="1"/>
</dbReference>
<sequence>MFRLALTTLRHRTAAFLAIFVALLLGSALLAAAGGLLETGLRLNAPPQRLAAAPVVITGDPAYHPPNGSGAAAFPERHRVDADLVNKLASTPGVAKVIADRSFPAVVTQAAGGSRGPGGSGGSRGANGSGGAGASNGASGSDGARNSSGADGSGGAGASHGAGGPDAARGTNGADSSGGTDSSRRGDGSGGAAAGEVLIGHGWASAQLTPYRLTVGDAPRPGQVVLDGRLAGSAEPGDRIGVIVRGTPREYTVAGVAVAERQVEVPSVFFADSEAEQLSPAPDAVGVWPAVEGLTLPAGVKAYSGDDRGVAEYRGIATSLPLIIMSGVFGGMVAVVMALVVSATIGLSVRQRRRELALLRASGATPRQVGKMVVAETMVVGVLGLVIGLLCGRFAGRWIFGLLADGGIVPSQLRFDQGPLPFVGAALLTFVVLRVTVGLAAGKAAQIRPIQALAEAAVPAVALGRVRILLGLIFAGVTVSIAVSTLFMSPTNAAAIGGPAGLTGSIAVAILAPLVIQRSLVPRLATALEKRGTSGVLAVINLRVRAVQFAAILIPITIATTIALGNIYAQTTQQKAAVEAATGNLTADVVITSSTGGIPAPLTEYAKTLPGVTAVSELVRSKGWIEAPYDDSHTSDAWPLLGLSGPVYEGKVIKGSLDDLRGSTIALPPGTAKKLKVDVGSELGVRLGDNALVKVKVVALAEGPSGYEPLLLPADLLAAHTTTGLPSMLLIKTSDKKAVDVAKKWPGATVGGRELLGDGYDAGLGVDAYIAYLLAGIAVAYTAIASVNTIAVAVLDRRREFGLQRLTGSTRRQVSRMLMLEGLVIAGLGLVIGLIAAAFTVLPIAVASRGWPIPAGPPWILLAWVAVVLLLVLPTTAITGRIAMRPKPMDALASPVG</sequence>
<evidence type="ECO:0000256" key="1">
    <source>
        <dbReference type="ARBA" id="ARBA00004651"/>
    </source>
</evidence>
<dbReference type="Pfam" id="PF02687">
    <property type="entry name" value="FtsX"/>
    <property type="match status" value="2"/>
</dbReference>
<dbReference type="InterPro" id="IPR050250">
    <property type="entry name" value="Macrolide_Exporter_MacB"/>
</dbReference>
<gene>
    <name evidence="10" type="ORF">GCM10009745_83790</name>
</gene>